<feature type="region of interest" description="Disordered" evidence="8">
    <location>
        <begin position="514"/>
        <end position="545"/>
    </location>
</feature>
<keyword evidence="2" id="KW-0217">Developmental protein</keyword>
<feature type="region of interest" description="Disordered" evidence="8">
    <location>
        <begin position="57"/>
        <end position="91"/>
    </location>
</feature>
<dbReference type="GO" id="GO:0000978">
    <property type="term" value="F:RNA polymerase II cis-regulatory region sequence-specific DNA binding"/>
    <property type="evidence" value="ECO:0007669"/>
    <property type="project" value="TreeGrafter"/>
</dbReference>
<keyword evidence="3" id="KW-0805">Transcription regulation</keyword>
<dbReference type="PROSITE" id="PS51818">
    <property type="entry name" value="HOMEO_PROSPERO"/>
    <property type="match status" value="1"/>
</dbReference>
<evidence type="ECO:0000313" key="10">
    <source>
        <dbReference type="EMBL" id="CAG2228777.1"/>
    </source>
</evidence>
<dbReference type="GO" id="GO:0048468">
    <property type="term" value="P:cell development"/>
    <property type="evidence" value="ECO:0007669"/>
    <property type="project" value="UniProtKB-ARBA"/>
</dbReference>
<dbReference type="OrthoDB" id="10038576at2759"/>
<evidence type="ECO:0000256" key="5">
    <source>
        <dbReference type="ARBA" id="ARBA00023155"/>
    </source>
</evidence>
<dbReference type="GO" id="GO:0005634">
    <property type="term" value="C:nucleus"/>
    <property type="evidence" value="ECO:0007669"/>
    <property type="project" value="UniProtKB-SubCell"/>
</dbReference>
<gene>
    <name evidence="10" type="ORF">MEDL_41704</name>
</gene>
<evidence type="ECO:0000259" key="9">
    <source>
        <dbReference type="PROSITE" id="PS51818"/>
    </source>
</evidence>
<feature type="compositionally biased region" description="Low complexity" evidence="8">
    <location>
        <begin position="535"/>
        <end position="545"/>
    </location>
</feature>
<dbReference type="GO" id="GO:0000981">
    <property type="term" value="F:DNA-binding transcription factor activity, RNA polymerase II-specific"/>
    <property type="evidence" value="ECO:0007669"/>
    <property type="project" value="TreeGrafter"/>
</dbReference>
<dbReference type="Gene3D" id="1.10.10.500">
    <property type="entry name" value="Homeo-prospero domain"/>
    <property type="match status" value="1"/>
</dbReference>
<feature type="compositionally biased region" description="Basic and acidic residues" evidence="8">
    <location>
        <begin position="313"/>
        <end position="323"/>
    </location>
</feature>
<dbReference type="InterPro" id="IPR039350">
    <property type="entry name" value="Prospero_homeodomain"/>
</dbReference>
<keyword evidence="11" id="KW-1185">Reference proteome</keyword>
<accession>A0A8S3T5S4</accession>
<evidence type="ECO:0000256" key="6">
    <source>
        <dbReference type="ARBA" id="ARBA00023163"/>
    </source>
</evidence>
<feature type="compositionally biased region" description="Basic and acidic residues" evidence="8">
    <location>
        <begin position="334"/>
        <end position="345"/>
    </location>
</feature>
<evidence type="ECO:0000256" key="7">
    <source>
        <dbReference type="ARBA" id="ARBA00023242"/>
    </source>
</evidence>
<protein>
    <submittedName>
        <fullName evidence="10">PROX1</fullName>
    </submittedName>
</protein>
<feature type="compositionally biased region" description="Basic and acidic residues" evidence="8">
    <location>
        <begin position="64"/>
        <end position="76"/>
    </location>
</feature>
<evidence type="ECO:0000313" key="11">
    <source>
        <dbReference type="Proteomes" id="UP000683360"/>
    </source>
</evidence>
<dbReference type="InterPro" id="IPR037131">
    <property type="entry name" value="Homeo_prospero_dom_sf"/>
</dbReference>
<dbReference type="GO" id="GO:0010001">
    <property type="term" value="P:glial cell differentiation"/>
    <property type="evidence" value="ECO:0007669"/>
    <property type="project" value="UniProtKB-ARBA"/>
</dbReference>
<dbReference type="Proteomes" id="UP000683360">
    <property type="component" value="Unassembled WGS sequence"/>
</dbReference>
<evidence type="ECO:0000256" key="4">
    <source>
        <dbReference type="ARBA" id="ARBA00023125"/>
    </source>
</evidence>
<evidence type="ECO:0000256" key="3">
    <source>
        <dbReference type="ARBA" id="ARBA00023015"/>
    </source>
</evidence>
<evidence type="ECO:0000256" key="8">
    <source>
        <dbReference type="SAM" id="MobiDB-lite"/>
    </source>
</evidence>
<comment type="subcellular location">
    <subcellularLocation>
        <location evidence="1">Nucleus</location>
    </subcellularLocation>
</comment>
<proteinExistence type="predicted"/>
<dbReference type="AlphaFoldDB" id="A0A8S3T5S4"/>
<reference evidence="10" key="1">
    <citation type="submission" date="2021-03" db="EMBL/GenBank/DDBJ databases">
        <authorList>
            <person name="Bekaert M."/>
        </authorList>
    </citation>
    <scope>NUCLEOTIDE SEQUENCE</scope>
</reference>
<dbReference type="InterPro" id="IPR023082">
    <property type="entry name" value="Homeo_prospero_dom"/>
</dbReference>
<dbReference type="InterPro" id="IPR009057">
    <property type="entry name" value="Homeodomain-like_sf"/>
</dbReference>
<evidence type="ECO:0000256" key="1">
    <source>
        <dbReference type="ARBA" id="ARBA00004123"/>
    </source>
</evidence>
<dbReference type="EMBL" id="CAJPWZ010002003">
    <property type="protein sequence ID" value="CAG2228777.1"/>
    <property type="molecule type" value="Genomic_DNA"/>
</dbReference>
<comment type="caution">
    <text evidence="10">The sequence shown here is derived from an EMBL/GenBank/DDBJ whole genome shotgun (WGS) entry which is preliminary data.</text>
</comment>
<keyword evidence="7" id="KW-0539">Nucleus</keyword>
<evidence type="ECO:0000256" key="2">
    <source>
        <dbReference type="ARBA" id="ARBA00022473"/>
    </source>
</evidence>
<feature type="domain" description="Prospero" evidence="9">
    <location>
        <begin position="565"/>
        <end position="723"/>
    </location>
</feature>
<dbReference type="PANTHER" id="PTHR12198:SF0">
    <property type="entry name" value="HOMEOBOX PROTEIN PROSPERO"/>
    <property type="match status" value="1"/>
</dbReference>
<keyword evidence="4" id="KW-0238">DNA-binding</keyword>
<feature type="region of interest" description="Disordered" evidence="8">
    <location>
        <begin position="131"/>
        <end position="170"/>
    </location>
</feature>
<sequence>MKTEDINDSAQILRDILQNREKQMQENSNNNSIKEICGNIQEDSCQTSDLEKMTMKAMATTYRGDNHEQESEHSSDELSLDGSDYGSDQNQLMDEMEGSESMYDMKNNDRNSVDGDENKEAKRARVENILSHIRQSPPSPGDQGDNHSQEVRRPKRKQYQPQQHDSKFLDHSGNKYRKLEKLALQDQLLQLQQQLQLVQKRYLEIQYDDEQVNGEEENESPFQFRMNLDKPLFNHKMFENEPLQMNRTNHVKEKINRLCEEPNNQQARPVISEPLQQLDVSNLTNSLKTKITDAVSNAVESVVCELLKDKPKRVENEKPKSKPEPVPSPIPVREIPERVKEEKPKLMMPQPPPFRSSPMREPMHDHIGQMARILEKASAFEPPRGLTPDFNRPPHLHPSLPFHLPFSYFPQSHLLHPPSIYSCAPLSESEQTEPLPLVVNTPKKKRTKVTDTRISPKTARALLGQDPMSFAHLHMEQSEQRHHFPGLIPHHLPTSVAIPNPSLQNPSDILGFYRGEHQFGDPRSSNHSPLHADHPSPSCSVSSPSDSYKMFEGSDSFDGHHMHVTSTLTPMHLRKAKLMFFYVRYPSSAILKVYFPDVKFNKNNTAQLVKWFSNFREFYYIQMEKYARQAIAEGVKHAEDLVVSTDAELYRILNLHYNRNNQIEVPDNFRMVVQATYREFFKSVMANKDTEPSWKKAIYKVIARMDDVLPEYFKSPNWMDQLGDM</sequence>
<dbReference type="PANTHER" id="PTHR12198">
    <property type="entry name" value="HOMEOBOX PROTEIN PROSPERO/PROX-1/CEH-26"/>
    <property type="match status" value="1"/>
</dbReference>
<feature type="compositionally biased region" description="Low complexity" evidence="8">
    <location>
        <begin position="80"/>
        <end position="89"/>
    </location>
</feature>
<keyword evidence="5" id="KW-0371">Homeobox</keyword>
<organism evidence="10 11">
    <name type="scientific">Mytilus edulis</name>
    <name type="common">Blue mussel</name>
    <dbReference type="NCBI Taxonomy" id="6550"/>
    <lineage>
        <taxon>Eukaryota</taxon>
        <taxon>Metazoa</taxon>
        <taxon>Spiralia</taxon>
        <taxon>Lophotrochozoa</taxon>
        <taxon>Mollusca</taxon>
        <taxon>Bivalvia</taxon>
        <taxon>Autobranchia</taxon>
        <taxon>Pteriomorphia</taxon>
        <taxon>Mytilida</taxon>
        <taxon>Mytiloidea</taxon>
        <taxon>Mytilidae</taxon>
        <taxon>Mytilinae</taxon>
        <taxon>Mytilus</taxon>
    </lineage>
</organism>
<dbReference type="SUPFAM" id="SSF46689">
    <property type="entry name" value="Homeodomain-like"/>
    <property type="match status" value="1"/>
</dbReference>
<dbReference type="FunFam" id="1.10.10.500:FF:000002">
    <property type="entry name" value="Prospero homeobox 3"/>
    <property type="match status" value="1"/>
</dbReference>
<name>A0A8S3T5S4_MYTED</name>
<dbReference type="Pfam" id="PF05044">
    <property type="entry name" value="HPD"/>
    <property type="match status" value="1"/>
</dbReference>
<feature type="region of interest" description="Disordered" evidence="8">
    <location>
        <begin position="313"/>
        <end position="353"/>
    </location>
</feature>
<keyword evidence="6" id="KW-0804">Transcription</keyword>